<keyword evidence="5" id="KW-0325">Glycoprotein</keyword>
<dbReference type="EMBL" id="GGMS01005592">
    <property type="protein sequence ID" value="MBY74795.1"/>
    <property type="molecule type" value="Transcribed_RNA"/>
</dbReference>
<dbReference type="PANTHER" id="PTHR23301:SF0">
    <property type="entry name" value="CHITIN-BINDING TYPE-2 DOMAIN-CONTAINING PROTEIN-RELATED"/>
    <property type="match status" value="1"/>
</dbReference>
<dbReference type="AlphaFoldDB" id="A0A2S2QAN5"/>
<dbReference type="InterPro" id="IPR002557">
    <property type="entry name" value="Chitin-bd_dom"/>
</dbReference>
<dbReference type="GO" id="GO:0008061">
    <property type="term" value="F:chitin binding"/>
    <property type="evidence" value="ECO:0007669"/>
    <property type="project" value="UniProtKB-KW"/>
</dbReference>
<dbReference type="Pfam" id="PF01607">
    <property type="entry name" value="CBM_14"/>
    <property type="match status" value="1"/>
</dbReference>
<keyword evidence="4" id="KW-1015">Disulfide bond</keyword>
<dbReference type="Gene3D" id="2.170.140.10">
    <property type="entry name" value="Chitin binding domain"/>
    <property type="match status" value="1"/>
</dbReference>
<proteinExistence type="predicted"/>
<dbReference type="GO" id="GO:0005576">
    <property type="term" value="C:extracellular region"/>
    <property type="evidence" value="ECO:0007669"/>
    <property type="project" value="InterPro"/>
</dbReference>
<gene>
    <name evidence="8" type="ORF">g.107680</name>
</gene>
<dbReference type="PROSITE" id="PS50940">
    <property type="entry name" value="CHIT_BIND_II"/>
    <property type="match status" value="1"/>
</dbReference>
<evidence type="ECO:0000256" key="6">
    <source>
        <dbReference type="SAM" id="SignalP"/>
    </source>
</evidence>
<protein>
    <recommendedName>
        <fullName evidence="7">Chitin-binding type-2 domain-containing protein</fullName>
    </recommendedName>
</protein>
<evidence type="ECO:0000256" key="1">
    <source>
        <dbReference type="ARBA" id="ARBA00022669"/>
    </source>
</evidence>
<evidence type="ECO:0000256" key="4">
    <source>
        <dbReference type="ARBA" id="ARBA00023157"/>
    </source>
</evidence>
<evidence type="ECO:0000313" key="8">
    <source>
        <dbReference type="EMBL" id="MBY74795.1"/>
    </source>
</evidence>
<dbReference type="OrthoDB" id="6020543at2759"/>
<reference evidence="8" key="1">
    <citation type="submission" date="2018-04" db="EMBL/GenBank/DDBJ databases">
        <title>Transcriptome assembly of Sipha flava.</title>
        <authorList>
            <person name="Scully E.D."/>
            <person name="Geib S.M."/>
            <person name="Palmer N.A."/>
            <person name="Koch K."/>
            <person name="Bradshaw J."/>
            <person name="Heng-Moss T."/>
            <person name="Sarath G."/>
        </authorList>
    </citation>
    <scope>NUCLEOTIDE SEQUENCE</scope>
</reference>
<accession>A0A2S2QAN5</accession>
<keyword evidence="2 6" id="KW-0732">Signal</keyword>
<evidence type="ECO:0000259" key="7">
    <source>
        <dbReference type="PROSITE" id="PS50940"/>
    </source>
</evidence>
<keyword evidence="1" id="KW-0147">Chitin-binding</keyword>
<dbReference type="InterPro" id="IPR051940">
    <property type="entry name" value="Chitin_bind-dev_reg"/>
</dbReference>
<feature type="domain" description="Chitin-binding type-2" evidence="7">
    <location>
        <begin position="86"/>
        <end position="142"/>
    </location>
</feature>
<keyword evidence="3" id="KW-0677">Repeat</keyword>
<sequence>MKSDSTLVFLFLMHHEILCIGHYPGTLINASFSKKHLKSAEFYKNIYTGVKNEEINKPEYITSMNYMRKSNKQRENKSNAALLWDKKNCLPKSTALFPVPSDCRKYIRCNKGQGSVNSCAEGTLFNPNSLKCDSPDKVQCLNRNSSVFESLFPNKSSSPNFDLNTQFTNRYQFQSTDKYQPQSSKPLPGTQFIVDLQKPKVINFTDYSDYVVNTNYSLPVRGNKPLVGSNIVVNQHIDEFTDQYQLQSTNILPGTQFIVDLQKPKVINFTDYSASVLNINYNLPVGGNKPLVGSNIVVNQPVDKFIYQYRLRPTNPLPGTQFIVDLQKPKVINFTDYSDSVVKINYSSPVGSNKPVGSNIIVGHQSTKIST</sequence>
<dbReference type="SUPFAM" id="SSF57625">
    <property type="entry name" value="Invertebrate chitin-binding proteins"/>
    <property type="match status" value="1"/>
</dbReference>
<organism evidence="8">
    <name type="scientific">Sipha flava</name>
    <name type="common">yellow sugarcane aphid</name>
    <dbReference type="NCBI Taxonomy" id="143950"/>
    <lineage>
        <taxon>Eukaryota</taxon>
        <taxon>Metazoa</taxon>
        <taxon>Ecdysozoa</taxon>
        <taxon>Arthropoda</taxon>
        <taxon>Hexapoda</taxon>
        <taxon>Insecta</taxon>
        <taxon>Pterygota</taxon>
        <taxon>Neoptera</taxon>
        <taxon>Paraneoptera</taxon>
        <taxon>Hemiptera</taxon>
        <taxon>Sternorrhyncha</taxon>
        <taxon>Aphidomorpha</taxon>
        <taxon>Aphidoidea</taxon>
        <taxon>Aphididae</taxon>
        <taxon>Sipha</taxon>
    </lineage>
</organism>
<feature type="chain" id="PRO_5015682589" description="Chitin-binding type-2 domain-containing protein" evidence="6">
    <location>
        <begin position="20"/>
        <end position="371"/>
    </location>
</feature>
<dbReference type="InterPro" id="IPR036508">
    <property type="entry name" value="Chitin-bd_dom_sf"/>
</dbReference>
<evidence type="ECO:0000256" key="2">
    <source>
        <dbReference type="ARBA" id="ARBA00022729"/>
    </source>
</evidence>
<dbReference type="SMART" id="SM00494">
    <property type="entry name" value="ChtBD2"/>
    <property type="match status" value="1"/>
</dbReference>
<evidence type="ECO:0000256" key="3">
    <source>
        <dbReference type="ARBA" id="ARBA00022737"/>
    </source>
</evidence>
<dbReference type="PANTHER" id="PTHR23301">
    <property type="entry name" value="CHITIN BINDING PERITROPHIN-A"/>
    <property type="match status" value="1"/>
</dbReference>
<name>A0A2S2QAN5_9HEMI</name>
<feature type="signal peptide" evidence="6">
    <location>
        <begin position="1"/>
        <end position="19"/>
    </location>
</feature>
<evidence type="ECO:0000256" key="5">
    <source>
        <dbReference type="ARBA" id="ARBA00023180"/>
    </source>
</evidence>